<sequence length="184" mass="19440">MFGALSRALPFEANGIDLSLTEKLQLARMSKESLPAFIEAKIKNMPSEAKEGLTGLVDATFYNTDRRAEMLAKSQDPQSAFFTSFVFQNAGYVAEKFGLKDRIEAGNTQAAVGGVVILCTLMIGALILVKVKGAAITAAGTDTNATAMINDIWDTGSTGMLILALSVLVLGAIVILGYLMKLGA</sequence>
<dbReference type="RefSeq" id="WP_181504984.1">
    <property type="nucleotide sequence ID" value="NZ_JACDUO010000001.1"/>
</dbReference>
<comment type="caution">
    <text evidence="2">The sequence shown here is derived from an EMBL/GenBank/DDBJ whole genome shotgun (WGS) entry which is preliminary data.</text>
</comment>
<keyword evidence="1" id="KW-0472">Membrane</keyword>
<keyword evidence="1" id="KW-1133">Transmembrane helix</keyword>
<dbReference type="AlphaFoldDB" id="A0A7J9PMP9"/>
<organism evidence="2 3">
    <name type="scientific">Methanococcus maripaludis</name>
    <name type="common">Methanococcus deltae</name>
    <dbReference type="NCBI Taxonomy" id="39152"/>
    <lineage>
        <taxon>Archaea</taxon>
        <taxon>Methanobacteriati</taxon>
        <taxon>Methanobacteriota</taxon>
        <taxon>Methanomada group</taxon>
        <taxon>Methanococci</taxon>
        <taxon>Methanococcales</taxon>
        <taxon>Methanococcaceae</taxon>
        <taxon>Methanococcus</taxon>
    </lineage>
</organism>
<protein>
    <submittedName>
        <fullName evidence="2">Uncharacterized protein</fullName>
    </submittedName>
</protein>
<feature type="transmembrane region" description="Helical" evidence="1">
    <location>
        <begin position="160"/>
        <end position="180"/>
    </location>
</feature>
<feature type="transmembrane region" description="Helical" evidence="1">
    <location>
        <begin position="110"/>
        <end position="129"/>
    </location>
</feature>
<name>A0A7J9PMP9_METMI</name>
<dbReference type="Proteomes" id="UP000567099">
    <property type="component" value="Unassembled WGS sequence"/>
</dbReference>
<keyword evidence="1" id="KW-0812">Transmembrane</keyword>
<reference evidence="2 3" key="1">
    <citation type="submission" date="2020-07" db="EMBL/GenBank/DDBJ databases">
        <title>Genomic Encyclopedia of Type Strains, Phase IV (KMG-V): Genome sequencing to study the core and pangenomes of soil and plant-associated prokaryotes.</title>
        <authorList>
            <person name="Whitman W."/>
        </authorList>
    </citation>
    <scope>NUCLEOTIDE SEQUENCE [LARGE SCALE GENOMIC DNA]</scope>
    <source>
        <strain evidence="2 3">C13</strain>
    </source>
</reference>
<proteinExistence type="predicted"/>
<dbReference type="EMBL" id="JACDUO010000001">
    <property type="protein sequence ID" value="MBA2864000.1"/>
    <property type="molecule type" value="Genomic_DNA"/>
</dbReference>
<gene>
    <name evidence="2" type="ORF">HNP94_001000</name>
</gene>
<accession>A0A7J9PMP9</accession>
<evidence type="ECO:0000256" key="1">
    <source>
        <dbReference type="SAM" id="Phobius"/>
    </source>
</evidence>
<evidence type="ECO:0000313" key="2">
    <source>
        <dbReference type="EMBL" id="MBA2864000.1"/>
    </source>
</evidence>
<evidence type="ECO:0000313" key="3">
    <source>
        <dbReference type="Proteomes" id="UP000567099"/>
    </source>
</evidence>